<comment type="caution">
    <text evidence="2">The sequence shown here is derived from an EMBL/GenBank/DDBJ whole genome shotgun (WGS) entry which is preliminary data.</text>
</comment>
<sequence>MHGPLQLEKENSMRSLPLCPISLLSLPSCVKRRAGHANSSSAPHLPQSPSPITNPPQALLIHPASKLRTHCTHTSLRRSTRGGRKQELSCLYQSAQESPESGQVSVVEALRSRYPEHCPWRQSEAAFTARRSQAAPRAFPSLVPLSVSSTTAEGTRGGGKESEAEVSEWEHTVTACS</sequence>
<evidence type="ECO:0000256" key="1">
    <source>
        <dbReference type="SAM" id="MobiDB-lite"/>
    </source>
</evidence>
<gene>
    <name evidence="2" type="ORF">NDU88_003780</name>
</gene>
<feature type="region of interest" description="Disordered" evidence="1">
    <location>
        <begin position="34"/>
        <end position="57"/>
    </location>
</feature>
<evidence type="ECO:0000313" key="3">
    <source>
        <dbReference type="Proteomes" id="UP001066276"/>
    </source>
</evidence>
<feature type="compositionally biased region" description="Basic and acidic residues" evidence="1">
    <location>
        <begin position="158"/>
        <end position="171"/>
    </location>
</feature>
<protein>
    <submittedName>
        <fullName evidence="2">Uncharacterized protein</fullName>
    </submittedName>
</protein>
<keyword evidence="3" id="KW-1185">Reference proteome</keyword>
<name>A0AAV7WW95_PLEWA</name>
<dbReference type="Proteomes" id="UP001066276">
    <property type="component" value="Chromosome 1_1"/>
</dbReference>
<feature type="region of interest" description="Disordered" evidence="1">
    <location>
        <begin position="148"/>
        <end position="177"/>
    </location>
</feature>
<dbReference type="AlphaFoldDB" id="A0AAV7WW95"/>
<reference evidence="2" key="1">
    <citation type="journal article" date="2022" name="bioRxiv">
        <title>Sequencing and chromosome-scale assembly of the giantPleurodeles waltlgenome.</title>
        <authorList>
            <person name="Brown T."/>
            <person name="Elewa A."/>
            <person name="Iarovenko S."/>
            <person name="Subramanian E."/>
            <person name="Araus A.J."/>
            <person name="Petzold A."/>
            <person name="Susuki M."/>
            <person name="Suzuki K.-i.T."/>
            <person name="Hayashi T."/>
            <person name="Toyoda A."/>
            <person name="Oliveira C."/>
            <person name="Osipova E."/>
            <person name="Leigh N.D."/>
            <person name="Simon A."/>
            <person name="Yun M.H."/>
        </authorList>
    </citation>
    <scope>NUCLEOTIDE SEQUENCE</scope>
    <source>
        <strain evidence="2">20211129_DDA</strain>
        <tissue evidence="2">Liver</tissue>
    </source>
</reference>
<dbReference type="EMBL" id="JANPWB010000001">
    <property type="protein sequence ID" value="KAJ1216174.1"/>
    <property type="molecule type" value="Genomic_DNA"/>
</dbReference>
<organism evidence="2 3">
    <name type="scientific">Pleurodeles waltl</name>
    <name type="common">Iberian ribbed newt</name>
    <dbReference type="NCBI Taxonomy" id="8319"/>
    <lineage>
        <taxon>Eukaryota</taxon>
        <taxon>Metazoa</taxon>
        <taxon>Chordata</taxon>
        <taxon>Craniata</taxon>
        <taxon>Vertebrata</taxon>
        <taxon>Euteleostomi</taxon>
        <taxon>Amphibia</taxon>
        <taxon>Batrachia</taxon>
        <taxon>Caudata</taxon>
        <taxon>Salamandroidea</taxon>
        <taxon>Salamandridae</taxon>
        <taxon>Pleurodelinae</taxon>
        <taxon>Pleurodeles</taxon>
    </lineage>
</organism>
<accession>A0AAV7WW95</accession>
<evidence type="ECO:0000313" key="2">
    <source>
        <dbReference type="EMBL" id="KAJ1216174.1"/>
    </source>
</evidence>
<proteinExistence type="predicted"/>